<dbReference type="Proteomes" id="UP000824120">
    <property type="component" value="Chromosome 8"/>
</dbReference>
<keyword evidence="2" id="KW-1185">Reference proteome</keyword>
<accession>A0A9J5XXX9</accession>
<dbReference type="AlphaFoldDB" id="A0A9J5XXX9"/>
<comment type="caution">
    <text evidence="1">The sequence shown here is derived from an EMBL/GenBank/DDBJ whole genome shotgun (WGS) entry which is preliminary data.</text>
</comment>
<evidence type="ECO:0000313" key="1">
    <source>
        <dbReference type="EMBL" id="KAG5592036.1"/>
    </source>
</evidence>
<proteinExistence type="predicted"/>
<dbReference type="EMBL" id="JACXVP010000008">
    <property type="protein sequence ID" value="KAG5592036.1"/>
    <property type="molecule type" value="Genomic_DNA"/>
</dbReference>
<organism evidence="1 2">
    <name type="scientific">Solanum commersonii</name>
    <name type="common">Commerson's wild potato</name>
    <name type="synonym">Commerson's nightshade</name>
    <dbReference type="NCBI Taxonomy" id="4109"/>
    <lineage>
        <taxon>Eukaryota</taxon>
        <taxon>Viridiplantae</taxon>
        <taxon>Streptophyta</taxon>
        <taxon>Embryophyta</taxon>
        <taxon>Tracheophyta</taxon>
        <taxon>Spermatophyta</taxon>
        <taxon>Magnoliopsida</taxon>
        <taxon>eudicotyledons</taxon>
        <taxon>Gunneridae</taxon>
        <taxon>Pentapetalae</taxon>
        <taxon>asterids</taxon>
        <taxon>lamiids</taxon>
        <taxon>Solanales</taxon>
        <taxon>Solanaceae</taxon>
        <taxon>Solanoideae</taxon>
        <taxon>Solaneae</taxon>
        <taxon>Solanum</taxon>
    </lineage>
</organism>
<protein>
    <submittedName>
        <fullName evidence="1">Uncharacterized protein</fullName>
    </submittedName>
</protein>
<name>A0A9J5XXX9_SOLCO</name>
<sequence>MSIKKLPLVFCFHILNIAPPPQKNVQKDQSSCAIYFLFGYEAIFIIFNDHTFRNVRIWLLRDLFEFEKPMVQM</sequence>
<evidence type="ECO:0000313" key="2">
    <source>
        <dbReference type="Proteomes" id="UP000824120"/>
    </source>
</evidence>
<gene>
    <name evidence="1" type="ORF">H5410_042550</name>
</gene>
<reference evidence="1 2" key="1">
    <citation type="submission" date="2020-09" db="EMBL/GenBank/DDBJ databases">
        <title>De no assembly of potato wild relative species, Solanum commersonii.</title>
        <authorList>
            <person name="Cho K."/>
        </authorList>
    </citation>
    <scope>NUCLEOTIDE SEQUENCE [LARGE SCALE GENOMIC DNA]</scope>
    <source>
        <strain evidence="1">LZ3.2</strain>
        <tissue evidence="1">Leaf</tissue>
    </source>
</reference>